<feature type="compositionally biased region" description="Polar residues" evidence="2">
    <location>
        <begin position="13"/>
        <end position="28"/>
    </location>
</feature>
<dbReference type="InterPro" id="IPR000571">
    <property type="entry name" value="Znf_CCCH"/>
</dbReference>
<feature type="region of interest" description="Disordered" evidence="2">
    <location>
        <begin position="159"/>
        <end position="184"/>
    </location>
</feature>
<keyword evidence="1" id="KW-0862">Zinc</keyword>
<feature type="region of interest" description="Disordered" evidence="2">
    <location>
        <begin position="1"/>
        <end position="28"/>
    </location>
</feature>
<feature type="compositionally biased region" description="Basic and acidic residues" evidence="2">
    <location>
        <begin position="1"/>
        <end position="10"/>
    </location>
</feature>
<feature type="domain" description="C3H1-type" evidence="3">
    <location>
        <begin position="182"/>
        <end position="209"/>
    </location>
</feature>
<accession>A0A438DBA6</accession>
<sequence>MSEGDKKEMSTWDLKQTPHQTSQTYTSQGERMLESLAWVENTGAYITRMSDNTGAYITRMSPGLDKWRQENLDHSRRESWSKTYRCFLSSLMTLGQLKPLDVAKSRSPSPAPGFKCDSTPHATKEYPTRCHEFEKGKSQIGSSSNYANLAAFVELKESQNDATKERETVTRRSTYRERDPRRNRSLPCRYFTPGNCHLGKDCRLSHHAKACVDLEGRSENEKLEFGQYLCNKDQLSEGPKWADKSTISGVGSSSEGKDATAWSVDQGLDHRWGSRNIIDKDPDNESKKMQVEAKKPQENCPLEKSNDAKAMVAFKFQLVEFVKVLLSPTWKQGQLSKEAYKNIVKKVADKVIATIEGPYIPRTQQKIDQYLSLSKPKIAKLVQAYVEKFQSETRS</sequence>
<dbReference type="PANTHER" id="PTHR36886">
    <property type="entry name" value="PROTEIN FRIGIDA-ESSENTIAL 1"/>
    <property type="match status" value="1"/>
</dbReference>
<dbReference type="Proteomes" id="UP000288805">
    <property type="component" value="Unassembled WGS sequence"/>
</dbReference>
<dbReference type="InterPro" id="IPR052650">
    <property type="entry name" value="Zinc_finger_CCCH"/>
</dbReference>
<evidence type="ECO:0000259" key="3">
    <source>
        <dbReference type="PROSITE" id="PS50103"/>
    </source>
</evidence>
<keyword evidence="1" id="KW-0863">Zinc-finger</keyword>
<proteinExistence type="predicted"/>
<dbReference type="GO" id="GO:0008270">
    <property type="term" value="F:zinc ion binding"/>
    <property type="evidence" value="ECO:0007669"/>
    <property type="project" value="UniProtKB-KW"/>
</dbReference>
<dbReference type="PANTHER" id="PTHR36886:SF8">
    <property type="entry name" value="ZINC FINGER CCCH DOMAIN-CONTAINING PROTEIN 38"/>
    <property type="match status" value="1"/>
</dbReference>
<keyword evidence="1" id="KW-0479">Metal-binding</keyword>
<dbReference type="Pfam" id="PF23030">
    <property type="entry name" value="SCAF11-like_C"/>
    <property type="match status" value="1"/>
</dbReference>
<name>A0A438DBA6_VITVI</name>
<comment type="caution">
    <text evidence="4">The sequence shown here is derived from an EMBL/GenBank/DDBJ whole genome shotgun (WGS) entry which is preliminary data.</text>
</comment>
<dbReference type="PROSITE" id="PS50103">
    <property type="entry name" value="ZF_C3H1"/>
    <property type="match status" value="1"/>
</dbReference>
<feature type="compositionally biased region" description="Basic and acidic residues" evidence="2">
    <location>
        <begin position="159"/>
        <end position="182"/>
    </location>
</feature>
<evidence type="ECO:0000256" key="2">
    <source>
        <dbReference type="SAM" id="MobiDB-lite"/>
    </source>
</evidence>
<organism evidence="4 5">
    <name type="scientific">Vitis vinifera</name>
    <name type="common">Grape</name>
    <dbReference type="NCBI Taxonomy" id="29760"/>
    <lineage>
        <taxon>Eukaryota</taxon>
        <taxon>Viridiplantae</taxon>
        <taxon>Streptophyta</taxon>
        <taxon>Embryophyta</taxon>
        <taxon>Tracheophyta</taxon>
        <taxon>Spermatophyta</taxon>
        <taxon>Magnoliopsida</taxon>
        <taxon>eudicotyledons</taxon>
        <taxon>Gunneridae</taxon>
        <taxon>Pentapetalae</taxon>
        <taxon>rosids</taxon>
        <taxon>Vitales</taxon>
        <taxon>Vitaceae</taxon>
        <taxon>Viteae</taxon>
        <taxon>Vitis</taxon>
    </lineage>
</organism>
<protein>
    <submittedName>
        <fullName evidence="4">Zinc finger CCCH domain-containing protein 38</fullName>
    </submittedName>
</protein>
<evidence type="ECO:0000256" key="1">
    <source>
        <dbReference type="PROSITE-ProRule" id="PRU00723"/>
    </source>
</evidence>
<dbReference type="EMBL" id="QGNW01001708">
    <property type="protein sequence ID" value="RVW32743.1"/>
    <property type="molecule type" value="Genomic_DNA"/>
</dbReference>
<evidence type="ECO:0000313" key="4">
    <source>
        <dbReference type="EMBL" id="RVW32743.1"/>
    </source>
</evidence>
<dbReference type="InterPro" id="IPR057031">
    <property type="entry name" value="SFR19-like_C"/>
</dbReference>
<gene>
    <name evidence="4" type="primary">VvCHDh000828_3</name>
    <name evidence="4" type="ORF">CK203_086342</name>
</gene>
<feature type="zinc finger region" description="C3H1-type" evidence="1">
    <location>
        <begin position="182"/>
        <end position="209"/>
    </location>
</feature>
<evidence type="ECO:0000313" key="5">
    <source>
        <dbReference type="Proteomes" id="UP000288805"/>
    </source>
</evidence>
<reference evidence="4 5" key="1">
    <citation type="journal article" date="2018" name="PLoS Genet.">
        <title>Population sequencing reveals clonal diversity and ancestral inbreeding in the grapevine cultivar Chardonnay.</title>
        <authorList>
            <person name="Roach M.J."/>
            <person name="Johnson D.L."/>
            <person name="Bohlmann J."/>
            <person name="van Vuuren H.J."/>
            <person name="Jones S.J."/>
            <person name="Pretorius I.S."/>
            <person name="Schmidt S.A."/>
            <person name="Borneman A.R."/>
        </authorList>
    </citation>
    <scope>NUCLEOTIDE SEQUENCE [LARGE SCALE GENOMIC DNA]</scope>
    <source>
        <strain evidence="5">cv. Chardonnay</strain>
        <tissue evidence="4">Leaf</tissue>
    </source>
</reference>
<dbReference type="Gene3D" id="2.30.30.1190">
    <property type="match status" value="1"/>
</dbReference>
<dbReference type="AlphaFoldDB" id="A0A438DBA6"/>